<reference evidence="2 3" key="1">
    <citation type="submission" date="2006-05" db="EMBL/GenBank/DDBJ databases">
        <authorList>
            <person name="King G."/>
            <person name="Ferriera S."/>
            <person name="Johnson J."/>
            <person name="Kravitz S."/>
            <person name="Beeson K."/>
            <person name="Sutton G."/>
            <person name="Rogers Y.-H."/>
            <person name="Friedman R."/>
            <person name="Frazier M."/>
            <person name="Venter J.C."/>
        </authorList>
    </citation>
    <scope>NUCLEOTIDE SEQUENCE [LARGE SCALE GENOMIC DNA]</scope>
    <source>
        <strain evidence="3">ATCC 25650 / DSM 13394 / JCM 20685 / NBRC 16684 / NCIMB 2208 / IAM 12614 / B1</strain>
    </source>
</reference>
<gene>
    <name evidence="2" type="ORF">SIAM614_23862</name>
</gene>
<evidence type="ECO:0000256" key="1">
    <source>
        <dbReference type="SAM" id="Coils"/>
    </source>
</evidence>
<evidence type="ECO:0000313" key="3">
    <source>
        <dbReference type="Proteomes" id="UP000004848"/>
    </source>
</evidence>
<comment type="caution">
    <text evidence="2">The sequence shown here is derived from an EMBL/GenBank/DDBJ whole genome shotgun (WGS) entry which is preliminary data.</text>
</comment>
<dbReference type="EMBL" id="AAUW01000002">
    <property type="protein sequence ID" value="EAV45710.1"/>
    <property type="molecule type" value="Genomic_DNA"/>
</dbReference>
<dbReference type="AlphaFoldDB" id="A0NNH9"/>
<protein>
    <recommendedName>
        <fullName evidence="4">DUF465 domain-containing protein</fullName>
    </recommendedName>
</protein>
<evidence type="ECO:0000313" key="2">
    <source>
        <dbReference type="EMBL" id="EAV45710.1"/>
    </source>
</evidence>
<name>A0NNH9_ROSAI</name>
<sequence length="85" mass="10236">MRNQQSTTPEFLWHDENVEPTDRRISMSMQSHLAELERRHAEMERKIEDAQLHPSTDSLQLADMKRQKLKIKDEITRIRENETLH</sequence>
<feature type="coiled-coil region" evidence="1">
    <location>
        <begin position="26"/>
        <end position="81"/>
    </location>
</feature>
<dbReference type="eggNOG" id="COG5570">
    <property type="taxonomic scope" value="Bacteria"/>
</dbReference>
<dbReference type="InterPro" id="IPR007420">
    <property type="entry name" value="DUF465"/>
</dbReference>
<evidence type="ECO:0008006" key="4">
    <source>
        <dbReference type="Google" id="ProtNLM"/>
    </source>
</evidence>
<dbReference type="Proteomes" id="UP000004848">
    <property type="component" value="Unassembled WGS sequence"/>
</dbReference>
<dbReference type="Gene3D" id="6.10.280.50">
    <property type="match status" value="1"/>
</dbReference>
<dbReference type="InterPro" id="IPR038444">
    <property type="entry name" value="DUF465_sf"/>
</dbReference>
<dbReference type="Pfam" id="PF04325">
    <property type="entry name" value="DUF465"/>
    <property type="match status" value="1"/>
</dbReference>
<keyword evidence="1" id="KW-0175">Coiled coil</keyword>
<accession>A0NNH9</accession>
<organism evidence="2 3">
    <name type="scientific">Roseibium aggregatum (strain ATCC 25650 / DSM 13394 / JCM 20685 / NBRC 16684 / NCIMB 2208 / IAM 12614 / B1)</name>
    <name type="common">Stappia aggregata</name>
    <dbReference type="NCBI Taxonomy" id="384765"/>
    <lineage>
        <taxon>Bacteria</taxon>
        <taxon>Pseudomonadati</taxon>
        <taxon>Pseudomonadota</taxon>
        <taxon>Alphaproteobacteria</taxon>
        <taxon>Hyphomicrobiales</taxon>
        <taxon>Stappiaceae</taxon>
        <taxon>Roseibium</taxon>
    </lineage>
</organism>
<proteinExistence type="predicted"/>